<feature type="compositionally biased region" description="Polar residues" evidence="9">
    <location>
        <begin position="1000"/>
        <end position="1009"/>
    </location>
</feature>
<evidence type="ECO:0000313" key="12">
    <source>
        <dbReference type="EMBL" id="KPI36997.1"/>
    </source>
</evidence>
<dbReference type="GO" id="GO:0016887">
    <property type="term" value="F:ATP hydrolysis activity"/>
    <property type="evidence" value="ECO:0007669"/>
    <property type="project" value="InterPro"/>
</dbReference>
<accession>A0A0N1H067</accession>
<dbReference type="Gene3D" id="3.40.50.300">
    <property type="entry name" value="P-loop containing nucleotide triphosphate hydrolases"/>
    <property type="match status" value="1"/>
</dbReference>
<evidence type="ECO:0000313" key="13">
    <source>
        <dbReference type="Proteomes" id="UP000038010"/>
    </source>
</evidence>
<dbReference type="SMART" id="SM00490">
    <property type="entry name" value="HELICc"/>
    <property type="match status" value="1"/>
</dbReference>
<keyword evidence="13" id="KW-1185">Reference proteome</keyword>
<feature type="compositionally biased region" description="Acidic residues" evidence="9">
    <location>
        <begin position="684"/>
        <end position="694"/>
    </location>
</feature>
<dbReference type="InterPro" id="IPR027417">
    <property type="entry name" value="P-loop_NTPase"/>
</dbReference>
<dbReference type="InterPro" id="IPR038718">
    <property type="entry name" value="SNF2-like_sf"/>
</dbReference>
<evidence type="ECO:0000256" key="7">
    <source>
        <dbReference type="ARBA" id="ARBA00023125"/>
    </source>
</evidence>
<dbReference type="InterPro" id="IPR014001">
    <property type="entry name" value="Helicase_ATP-bd"/>
</dbReference>
<dbReference type="STRING" id="1664694.A0A0N1H067"/>
<evidence type="ECO:0000256" key="3">
    <source>
        <dbReference type="ARBA" id="ARBA00022741"/>
    </source>
</evidence>
<feature type="compositionally biased region" description="Polar residues" evidence="9">
    <location>
        <begin position="1851"/>
        <end position="1869"/>
    </location>
</feature>
<dbReference type="Proteomes" id="UP000038010">
    <property type="component" value="Unassembled WGS sequence"/>
</dbReference>
<dbReference type="GO" id="GO:0005524">
    <property type="term" value="F:ATP binding"/>
    <property type="evidence" value="ECO:0007669"/>
    <property type="project" value="UniProtKB-KW"/>
</dbReference>
<dbReference type="GO" id="GO:0003677">
    <property type="term" value="F:DNA binding"/>
    <property type="evidence" value="ECO:0007669"/>
    <property type="project" value="UniProtKB-KW"/>
</dbReference>
<dbReference type="GO" id="GO:0005634">
    <property type="term" value="C:nucleus"/>
    <property type="evidence" value="ECO:0007669"/>
    <property type="project" value="UniProtKB-SubCell"/>
</dbReference>
<evidence type="ECO:0000256" key="8">
    <source>
        <dbReference type="ARBA" id="ARBA00023242"/>
    </source>
</evidence>
<comment type="caution">
    <text evidence="12">The sequence shown here is derived from an EMBL/GenBank/DDBJ whole genome shotgun (WGS) entry which is preliminary data.</text>
</comment>
<dbReference type="OrthoDB" id="2020972at2759"/>
<dbReference type="GeneID" id="28738168"/>
<feature type="compositionally biased region" description="Basic and acidic residues" evidence="9">
    <location>
        <begin position="642"/>
        <end position="652"/>
    </location>
</feature>
<dbReference type="SUPFAM" id="SSF52540">
    <property type="entry name" value="P-loop containing nucleoside triphosphate hydrolases"/>
    <property type="match status" value="2"/>
</dbReference>
<feature type="region of interest" description="Disordered" evidence="9">
    <location>
        <begin position="1816"/>
        <end position="1879"/>
    </location>
</feature>
<dbReference type="Pfam" id="PF00271">
    <property type="entry name" value="Helicase_C"/>
    <property type="match status" value="1"/>
</dbReference>
<feature type="region of interest" description="Disordered" evidence="9">
    <location>
        <begin position="993"/>
        <end position="1063"/>
    </location>
</feature>
<dbReference type="CDD" id="cd18793">
    <property type="entry name" value="SF2_C_SNF"/>
    <property type="match status" value="1"/>
</dbReference>
<sequence length="1879" mass="211275">MDDQQPQDWSVDRVVYEMCHNDNPAWAVHGLKPIPNKEQLESVFRDNDVDGSVLLEDLTPETLKDELNLTSLGQRKALEKVIRFLRGGVLPSLTPAPLSLREKIYRYQNSMPTPDLSRRSPYPQSAMMESVYGGTAFAPGQRPHDKTPIPDWKQPLFRDKSQLPGGRLVESTALDWPAEFRSQANDHQDLLRGGQQHNSMAVNADTQNFIEDHMADAATGIDLLDGLETTIDQNLRPTAAIAQVRQKQHDEPEPEEQELEIVEVKRKRRIAPTFVRPLQPKTPVTQSYLQQVPMSMQDTFFSHESDADSDDSFVYSSPPATQVTSLVIARRIKHFMQQRPRKVPGLPYNAVYLLPYHPRQCAGAMSEPYLYLFSQNTDTLVQKLQDWPEIMKDADRANVAASRRKVKKDSIVAVFEAGQFAAQSQQGTENSPSPPSDLGDYAWLLDNNPPMTDDDVLPHYGDSGDENDFDEETWEEIEEEQREREVKSSGLKSAQIAQAIDEATTATKQKWQTRKLPKVKAKAYRLWMRVAKAKKRSAEVNRYYAIRSHKNASLQKMRESILKDKWSSVDEVKVICGSLEETLFQILEAEHMLDVLHQNDPPEKPQPQSVQRQPRSKPVDKDGEETLDSESDDNFVAYDGLDVAKEDPRDEDFNPNISHSSARRTAPNLAVVEDVVMPEIDELEDMPVNDDSESVAEPQTGPEPSAMLIDDNNDADVESESDNIGSLLNRTKRKHSSQARLSITSEDWSSSQKASPEVPPSIPRQIRRQTRQGSDPENSDLDAQERLPSSKFKKLGGTKEQAIELLSSDPARPEDDSSGGFDSVTTPPLNPDIQESEDELVLPSRSRRQASNRVMAAKKEPSSESTTKKFADNITALEKALGTLHAEESEAIQRISLALSDRPRVFKRDCLGDLLKEGLVAMTTFEPYSIKGLSAQSSQTVRQITELFLSFMFQENLVKNQPNNLQVNEAHAKYLEHERIFEEQLANSLTFYSPGRKPALSQNKTQLTKGSKAASKRKFAQVISDSDRARTPDDSDLDGLLSGDEDLQEHTPHKKRKRVVAQSQEAKTVQKNDQARVLEQERRRNALSQKMLSVDADASAKVMVNTIEPLIMLDDYIASRVKPHQIHGIQFLWREIVADPRRQGCLLAHTMGLGKTMQVISLLITIRQASINPDAGVSEQVPPHLHENKTLVLCPSSLVENWYDELLMWTPPNDYDVLGGIFKISGRAQAGQIEQWAEDGGVLIISYDTLRSLLKPAGKVKQQERDKVESYEKWLLRTPSIVVADEAHKLKNRKTSIADLAAKFKTKSRIALTGSPLNNHLEEYHTMIEWIAKNYLGDINQFKSKYIEPINMGLYKDSTPYEQRVCLRKLHTLKKDIEPKVSRADISAIEDDMPQKTEYIMTIPLTPGQHDAYLMYVNTVLGQRAGGATTKSGGLFKWISALQVLLAHPSCFVEVCEKHRETAQAYDSSTETDHSSDSEARNKLVELTNEYDPMTATKVSNSDLAAEEAAVAVFDHNQEVGDLYAEDHSHRTLITKKIVEKAVACGDKTLVFSHSIPTLDYLEKMLKKIDPHCMRIDGSTKISERQKMTKTFNDSGEGQSKVFLLSTQAAGLGLNLQGANRVILFDFGFNQYVFVYRFKTGGTFEEPIHHKSLFKTQLFQRVVDKKNPTRAAAKTVSEYIFAPKYVKQEDLSEYEGRDPLVLDQIVQEVDTIRNLQLTETFERDDGEVLTAEELKVANEEQEHERLRREDPAKWAQAIYGNLAQRTTTDGQHSGPKVPTPPKIKMQQSKALFSNMVNDMRTGDLAQPVVGSAHLPDQQWSFGPLSQLPHGRPAQLNNNRPTQGQIDGAIQVDSSDNDSTPDASRDSQVTKARAAGCKNQ</sequence>
<dbReference type="EMBL" id="LFJN01000027">
    <property type="protein sequence ID" value="KPI36997.1"/>
    <property type="molecule type" value="Genomic_DNA"/>
</dbReference>
<keyword evidence="6" id="KW-0067">ATP-binding</keyword>
<dbReference type="InterPro" id="IPR044574">
    <property type="entry name" value="ARIP4-like"/>
</dbReference>
<dbReference type="InterPro" id="IPR056026">
    <property type="entry name" value="DUF7607"/>
</dbReference>
<dbReference type="Gene3D" id="1.10.150.50">
    <property type="entry name" value="Transcription Factor, Ets-1"/>
    <property type="match status" value="1"/>
</dbReference>
<evidence type="ECO:0000256" key="5">
    <source>
        <dbReference type="ARBA" id="ARBA00022806"/>
    </source>
</evidence>
<feature type="compositionally biased region" description="Polar residues" evidence="9">
    <location>
        <begin position="421"/>
        <end position="431"/>
    </location>
</feature>
<dbReference type="CDD" id="cd18007">
    <property type="entry name" value="DEXHc_ATRX-like"/>
    <property type="match status" value="1"/>
</dbReference>
<keyword evidence="4" id="KW-0378">Hydrolase</keyword>
<feature type="compositionally biased region" description="Acidic residues" evidence="9">
    <location>
        <begin position="622"/>
        <end position="633"/>
    </location>
</feature>
<organism evidence="12 13">
    <name type="scientific">Cyphellophora attinorum</name>
    <dbReference type="NCBI Taxonomy" id="1664694"/>
    <lineage>
        <taxon>Eukaryota</taxon>
        <taxon>Fungi</taxon>
        <taxon>Dikarya</taxon>
        <taxon>Ascomycota</taxon>
        <taxon>Pezizomycotina</taxon>
        <taxon>Eurotiomycetes</taxon>
        <taxon>Chaetothyriomycetidae</taxon>
        <taxon>Chaetothyriales</taxon>
        <taxon>Cyphellophoraceae</taxon>
        <taxon>Cyphellophora</taxon>
    </lineage>
</organism>
<feature type="domain" description="Helicase ATP-binding" evidence="10">
    <location>
        <begin position="1136"/>
        <end position="1334"/>
    </location>
</feature>
<comment type="subcellular location">
    <subcellularLocation>
        <location evidence="1">Nucleus</location>
    </subcellularLocation>
</comment>
<evidence type="ECO:0000256" key="1">
    <source>
        <dbReference type="ARBA" id="ARBA00004123"/>
    </source>
</evidence>
<evidence type="ECO:0000259" key="11">
    <source>
        <dbReference type="PROSITE" id="PS51194"/>
    </source>
</evidence>
<dbReference type="PROSITE" id="PS51192">
    <property type="entry name" value="HELICASE_ATP_BIND_1"/>
    <property type="match status" value="1"/>
</dbReference>
<evidence type="ECO:0008006" key="14">
    <source>
        <dbReference type="Google" id="ProtNLM"/>
    </source>
</evidence>
<name>A0A0N1H067_9EURO</name>
<dbReference type="SUPFAM" id="SSF47769">
    <property type="entry name" value="SAM/Pointed domain"/>
    <property type="match status" value="1"/>
</dbReference>
<dbReference type="InterPro" id="IPR049730">
    <property type="entry name" value="SNF2/RAD54-like_C"/>
</dbReference>
<dbReference type="RefSeq" id="XP_017996960.1">
    <property type="nucleotide sequence ID" value="XM_018146288.1"/>
</dbReference>
<dbReference type="GO" id="GO:0004386">
    <property type="term" value="F:helicase activity"/>
    <property type="evidence" value="ECO:0007669"/>
    <property type="project" value="UniProtKB-KW"/>
</dbReference>
<dbReference type="Pfam" id="PF00176">
    <property type="entry name" value="SNF2-rel_dom"/>
    <property type="match status" value="1"/>
</dbReference>
<feature type="region of interest" description="Disordered" evidence="9">
    <location>
        <begin position="597"/>
        <end position="665"/>
    </location>
</feature>
<keyword evidence="7" id="KW-0238">DNA-binding</keyword>
<evidence type="ECO:0000256" key="4">
    <source>
        <dbReference type="ARBA" id="ARBA00022801"/>
    </source>
</evidence>
<feature type="compositionally biased region" description="Polar residues" evidence="9">
    <location>
        <begin position="1834"/>
        <end position="1844"/>
    </location>
</feature>
<gene>
    <name evidence="12" type="ORF">AB675_6027</name>
</gene>
<dbReference type="SMART" id="SM00487">
    <property type="entry name" value="DEXDc"/>
    <property type="match status" value="1"/>
</dbReference>
<evidence type="ECO:0000256" key="6">
    <source>
        <dbReference type="ARBA" id="ARBA00022840"/>
    </source>
</evidence>
<dbReference type="InterPro" id="IPR001650">
    <property type="entry name" value="Helicase_C-like"/>
</dbReference>
<dbReference type="Gene3D" id="3.40.50.10810">
    <property type="entry name" value="Tandem AAA-ATPase domain"/>
    <property type="match status" value="1"/>
</dbReference>
<feature type="compositionally biased region" description="Acidic residues" evidence="9">
    <location>
        <begin position="711"/>
        <end position="721"/>
    </location>
</feature>
<dbReference type="PANTHER" id="PTHR45797:SF1">
    <property type="entry name" value="HELICASE ARIP4"/>
    <property type="match status" value="1"/>
</dbReference>
<dbReference type="PROSITE" id="PS51194">
    <property type="entry name" value="HELICASE_CTER"/>
    <property type="match status" value="1"/>
</dbReference>
<reference evidence="12 13" key="1">
    <citation type="submission" date="2015-06" db="EMBL/GenBank/DDBJ databases">
        <title>Draft genome of the ant-associated black yeast Phialophora attae CBS 131958.</title>
        <authorList>
            <person name="Moreno L.F."/>
            <person name="Stielow B.J."/>
            <person name="de Hoog S."/>
            <person name="Vicente V.A."/>
            <person name="Weiss V.A."/>
            <person name="de Vries M."/>
            <person name="Cruz L.M."/>
            <person name="Souza E.M."/>
        </authorList>
    </citation>
    <scope>NUCLEOTIDE SEQUENCE [LARGE SCALE GENOMIC DNA]</scope>
    <source>
        <strain evidence="12 13">CBS 131958</strain>
    </source>
</reference>
<feature type="region of interest" description="Disordered" evidence="9">
    <location>
        <begin position="684"/>
        <end position="868"/>
    </location>
</feature>
<dbReference type="VEuPathDB" id="FungiDB:AB675_6027"/>
<evidence type="ECO:0000256" key="2">
    <source>
        <dbReference type="ARBA" id="ARBA00007025"/>
    </source>
</evidence>
<feature type="compositionally biased region" description="Polar residues" evidence="9">
    <location>
        <begin position="738"/>
        <end position="754"/>
    </location>
</feature>
<dbReference type="Pfam" id="PF24580">
    <property type="entry name" value="DUF7607"/>
    <property type="match status" value="1"/>
</dbReference>
<feature type="domain" description="Helicase C-terminal" evidence="11">
    <location>
        <begin position="1537"/>
        <end position="1692"/>
    </location>
</feature>
<keyword evidence="8" id="KW-0539">Nucleus</keyword>
<protein>
    <recommendedName>
        <fullName evidence="14">Protein CHROMATIN REMODELING 20</fullName>
    </recommendedName>
</protein>
<dbReference type="InterPro" id="IPR013761">
    <property type="entry name" value="SAM/pointed_sf"/>
</dbReference>
<proteinExistence type="inferred from homology"/>
<evidence type="ECO:0000259" key="10">
    <source>
        <dbReference type="PROSITE" id="PS51192"/>
    </source>
</evidence>
<dbReference type="PANTHER" id="PTHR45797">
    <property type="entry name" value="RAD54-LIKE"/>
    <property type="match status" value="1"/>
</dbReference>
<dbReference type="InterPro" id="IPR000330">
    <property type="entry name" value="SNF2_N"/>
</dbReference>
<comment type="similarity">
    <text evidence="2">Belongs to the SNF2/RAD54 helicase family.</text>
</comment>
<keyword evidence="3" id="KW-0547">Nucleotide-binding</keyword>
<keyword evidence="5" id="KW-0347">Helicase</keyword>
<feature type="compositionally biased region" description="Basic and acidic residues" evidence="9">
    <location>
        <begin position="857"/>
        <end position="868"/>
    </location>
</feature>
<evidence type="ECO:0000256" key="9">
    <source>
        <dbReference type="SAM" id="MobiDB-lite"/>
    </source>
</evidence>
<feature type="region of interest" description="Disordered" evidence="9">
    <location>
        <begin position="421"/>
        <end position="440"/>
    </location>
</feature>